<comment type="similarity">
    <text evidence="5">Belongs to the thiolase-like superfamily. Beta-ketoacyl-ACP synthases family.</text>
</comment>
<dbReference type="InterPro" id="IPR018201">
    <property type="entry name" value="Ketoacyl_synth_AS"/>
</dbReference>
<dbReference type="GO" id="GO:0006633">
    <property type="term" value="P:fatty acid biosynthetic process"/>
    <property type="evidence" value="ECO:0007669"/>
    <property type="project" value="InterPro"/>
</dbReference>
<protein>
    <recommendedName>
        <fullName evidence="6">Ketosynthase family 3 (KS3) domain-containing protein</fullName>
    </recommendedName>
</protein>
<dbReference type="InterPro" id="IPR050091">
    <property type="entry name" value="PKS_NRPS_Biosynth_Enz"/>
</dbReference>
<dbReference type="GO" id="GO:0031177">
    <property type="term" value="F:phosphopantetheine binding"/>
    <property type="evidence" value="ECO:0007669"/>
    <property type="project" value="UniProtKB-ARBA"/>
</dbReference>
<dbReference type="Pfam" id="PF00109">
    <property type="entry name" value="ketoacyl-synt"/>
    <property type="match status" value="1"/>
</dbReference>
<dbReference type="InterPro" id="IPR014030">
    <property type="entry name" value="Ketoacyl_synth_N"/>
</dbReference>
<dbReference type="Pfam" id="PF02801">
    <property type="entry name" value="Ketoacyl-synt_C"/>
    <property type="match status" value="1"/>
</dbReference>
<evidence type="ECO:0000256" key="5">
    <source>
        <dbReference type="RuleBase" id="RU003694"/>
    </source>
</evidence>
<dbReference type="Pfam" id="PF16197">
    <property type="entry name" value="KAsynt_C_assoc"/>
    <property type="match status" value="1"/>
</dbReference>
<dbReference type="EMBL" id="AP019620">
    <property type="protein sequence ID" value="BBJ43710.1"/>
    <property type="molecule type" value="Genomic_DNA"/>
</dbReference>
<evidence type="ECO:0000256" key="1">
    <source>
        <dbReference type="ARBA" id="ARBA00001957"/>
    </source>
</evidence>
<evidence type="ECO:0000259" key="6">
    <source>
        <dbReference type="PROSITE" id="PS52004"/>
    </source>
</evidence>
<dbReference type="InterPro" id="IPR014031">
    <property type="entry name" value="Ketoacyl_synth_C"/>
</dbReference>
<dbReference type="GO" id="GO:0004315">
    <property type="term" value="F:3-oxoacyl-[acyl-carrier-protein] synthase activity"/>
    <property type="evidence" value="ECO:0007669"/>
    <property type="project" value="InterPro"/>
</dbReference>
<dbReference type="AlphaFoldDB" id="A0A499USS1"/>
<evidence type="ECO:0000256" key="4">
    <source>
        <dbReference type="ARBA" id="ARBA00023315"/>
    </source>
</evidence>
<sequence length="538" mass="57291">MATANEAKLREYLKKVTSDLTAAHRRLQEVDDQAHEPIAIVGMSCRFPGGVRTPEELWELMASGGEAQTEFPADRGWDLQNLFDPDPDTPDTTYTRQGGFLDDATRFDAAFFGISPREAMAMDPQQRLLLETSWEAFERAGIDPASLRGSRTGVFAGMNASDYLSVALDAEDDFGGHLGTGNASSVVSGRLSYVFGLEGPAVTVDTACSASLVALHLAVQSLRLGECSLALAGGVHVMSTPGLFIEFSRQRGLSQDGRCKAFSADADGFGPAEGVGVLLLERLSEARRRGHKVLAVVRGSAVNQDGASNGLTAPNGPSQRRVIQQALANARLSGGDVDVVEAHGTGTSLGDPIEAQALLATYGQDRPEELPLLLGSVKSNIGHTQGAAGIAGVMKMVLAMEHGVVPESLHIAEPSPHIDWAAGKVALVRSATPWPETGRPRRAAISSFGFSGTNAHTIIEQAPPRSRARSSWCPSSRVCCRGCSPARARRRCAPRRGGCWTGSTTNRRCARWTSACRWPPPAPRWTTAVWSRAGTARS</sequence>
<keyword evidence="3" id="KW-0511">Multifunctional enzyme</keyword>
<evidence type="ECO:0000256" key="3">
    <source>
        <dbReference type="ARBA" id="ARBA00023268"/>
    </source>
</evidence>
<dbReference type="InterPro" id="IPR016039">
    <property type="entry name" value="Thiolase-like"/>
</dbReference>
<dbReference type="PANTHER" id="PTHR43775">
    <property type="entry name" value="FATTY ACID SYNTHASE"/>
    <property type="match status" value="1"/>
</dbReference>
<dbReference type="GO" id="GO:0004312">
    <property type="term" value="F:fatty acid synthase activity"/>
    <property type="evidence" value="ECO:0007669"/>
    <property type="project" value="TreeGrafter"/>
</dbReference>
<dbReference type="Proteomes" id="UP000463951">
    <property type="component" value="Chromosome"/>
</dbReference>
<dbReference type="InterPro" id="IPR036299">
    <property type="entry name" value="Polyketide_synth_docking_sf"/>
</dbReference>
<dbReference type="SUPFAM" id="SSF101173">
    <property type="entry name" value="Docking domain B of the erythromycin polyketide synthase (DEBS)"/>
    <property type="match status" value="1"/>
</dbReference>
<dbReference type="PROSITE" id="PS00606">
    <property type="entry name" value="KS3_1"/>
    <property type="match status" value="1"/>
</dbReference>
<evidence type="ECO:0000313" key="8">
    <source>
        <dbReference type="Proteomes" id="UP000463951"/>
    </source>
</evidence>
<name>A0A499USS1_9ACTN</name>
<dbReference type="PANTHER" id="PTHR43775:SF51">
    <property type="entry name" value="INACTIVE PHENOLPHTHIOCEROL SYNTHESIS POLYKETIDE SYNTHASE TYPE I PKS1-RELATED"/>
    <property type="match status" value="1"/>
</dbReference>
<feature type="domain" description="Ketosynthase family 3 (KS3)" evidence="6">
    <location>
        <begin position="35"/>
        <end position="461"/>
    </location>
</feature>
<dbReference type="Pfam" id="PF08990">
    <property type="entry name" value="Docking"/>
    <property type="match status" value="1"/>
</dbReference>
<evidence type="ECO:0000313" key="7">
    <source>
        <dbReference type="EMBL" id="BBJ43710.1"/>
    </source>
</evidence>
<dbReference type="Gene3D" id="3.30.70.3290">
    <property type="match status" value="1"/>
</dbReference>
<organism evidence="7 8">
    <name type="scientific">Streptomyces antimycoticus</name>
    <dbReference type="NCBI Taxonomy" id="68175"/>
    <lineage>
        <taxon>Bacteria</taxon>
        <taxon>Bacillati</taxon>
        <taxon>Actinomycetota</taxon>
        <taxon>Actinomycetes</taxon>
        <taxon>Kitasatosporales</taxon>
        <taxon>Streptomycetaceae</taxon>
        <taxon>Streptomyces</taxon>
        <taxon>Streptomyces violaceusniger group</taxon>
    </lineage>
</organism>
<dbReference type="SMART" id="SM00825">
    <property type="entry name" value="PKS_KS"/>
    <property type="match status" value="1"/>
</dbReference>
<proteinExistence type="inferred from homology"/>
<comment type="cofactor">
    <cofactor evidence="1">
        <name>pantetheine 4'-phosphate</name>
        <dbReference type="ChEBI" id="CHEBI:47942"/>
    </cofactor>
</comment>
<dbReference type="PROSITE" id="PS52004">
    <property type="entry name" value="KS3_2"/>
    <property type="match status" value="1"/>
</dbReference>
<reference evidence="7 8" key="1">
    <citation type="journal article" date="2020" name="Int. J. Syst. Evol. Microbiol.">
        <title>Reclassification of Streptomyces castelarensis and Streptomyces sporoclivatus as later heterotypic synonyms of Streptomyces antimycoticus.</title>
        <authorList>
            <person name="Komaki H."/>
            <person name="Tamura T."/>
        </authorList>
    </citation>
    <scope>NUCLEOTIDE SEQUENCE [LARGE SCALE GENOMIC DNA]</scope>
    <source>
        <strain evidence="7 8">NBRC 100767</strain>
    </source>
</reference>
<dbReference type="CDD" id="cd00833">
    <property type="entry name" value="PKS"/>
    <property type="match status" value="1"/>
</dbReference>
<dbReference type="GO" id="GO:0033068">
    <property type="term" value="P:macrolide biosynthetic process"/>
    <property type="evidence" value="ECO:0007669"/>
    <property type="project" value="UniProtKB-ARBA"/>
</dbReference>
<evidence type="ECO:0000256" key="2">
    <source>
        <dbReference type="ARBA" id="ARBA00022679"/>
    </source>
</evidence>
<keyword evidence="2 5" id="KW-0808">Transferase</keyword>
<dbReference type="InterPro" id="IPR032821">
    <property type="entry name" value="PKS_assoc"/>
</dbReference>
<dbReference type="SUPFAM" id="SSF53901">
    <property type="entry name" value="Thiolase-like"/>
    <property type="match status" value="1"/>
</dbReference>
<keyword evidence="4" id="KW-0012">Acyltransferase</keyword>
<dbReference type="FunFam" id="3.40.47.10:FF:000019">
    <property type="entry name" value="Polyketide synthase type I"/>
    <property type="match status" value="1"/>
</dbReference>
<dbReference type="InterPro" id="IPR015083">
    <property type="entry name" value="NorB/c/GfsB-D-like_docking"/>
</dbReference>
<dbReference type="Gene3D" id="3.40.47.10">
    <property type="match status" value="1"/>
</dbReference>
<accession>A0A499USS1</accession>
<gene>
    <name evidence="7" type="ORF">SSPO_064280</name>
</gene>
<dbReference type="InterPro" id="IPR020841">
    <property type="entry name" value="PKS_Beta-ketoAc_synthase_dom"/>
</dbReference>